<feature type="transmembrane region" description="Helical" evidence="7">
    <location>
        <begin position="138"/>
        <end position="161"/>
    </location>
</feature>
<evidence type="ECO:0000313" key="10">
    <source>
        <dbReference type="EMBL" id="GIG11883.1"/>
    </source>
</evidence>
<feature type="transmembrane region" description="Helical" evidence="7">
    <location>
        <begin position="231"/>
        <end position="257"/>
    </location>
</feature>
<dbReference type="InterPro" id="IPR000515">
    <property type="entry name" value="MetI-like"/>
</dbReference>
<evidence type="ECO:0000256" key="8">
    <source>
        <dbReference type="SAM" id="SignalP"/>
    </source>
</evidence>
<keyword evidence="2 7" id="KW-0813">Transport</keyword>
<evidence type="ECO:0000256" key="3">
    <source>
        <dbReference type="ARBA" id="ARBA00022475"/>
    </source>
</evidence>
<evidence type="ECO:0000256" key="4">
    <source>
        <dbReference type="ARBA" id="ARBA00022692"/>
    </source>
</evidence>
<evidence type="ECO:0000256" key="2">
    <source>
        <dbReference type="ARBA" id="ARBA00022448"/>
    </source>
</evidence>
<protein>
    <submittedName>
        <fullName evidence="10">ABC transporter permease</fullName>
    </submittedName>
</protein>
<dbReference type="RefSeq" id="WP_166380533.1">
    <property type="nucleotide sequence ID" value="NZ_BAAATT010000011.1"/>
</dbReference>
<dbReference type="PANTHER" id="PTHR43163:SF6">
    <property type="entry name" value="DIPEPTIDE TRANSPORT SYSTEM PERMEASE PROTEIN DPPB-RELATED"/>
    <property type="match status" value="1"/>
</dbReference>
<dbReference type="GO" id="GO:0005886">
    <property type="term" value="C:plasma membrane"/>
    <property type="evidence" value="ECO:0007669"/>
    <property type="project" value="UniProtKB-SubCell"/>
</dbReference>
<evidence type="ECO:0000313" key="11">
    <source>
        <dbReference type="Proteomes" id="UP000660339"/>
    </source>
</evidence>
<keyword evidence="3" id="KW-1003">Cell membrane</keyword>
<gene>
    <name evidence="10" type="ORF">Cme02nite_02150</name>
</gene>
<sequence>MRQLKRIATRFAAGVGVLWGAATLSFAALHVTAGDAALATVAGDGANPTQAVLDRVRADYGLDQPLWQQYLGYLGRLLQGDLGESYQQRVPVATAIGEQLGETVQLALSAALVAVVLAVGTAVLTARRRPWIRSAASGTELVLTSFPTFVLGLVLLIVFSFQAGWFPVSGNDGPAALVLPTFTLALPIAATLSQVLRTELEEVLEQPFILTARSRGMRDAGVRLRHALRHALIQIVTMSGFVIGGLLGGAVITETLFVRRGVGQLMLTATTSKDIPLVLGVVLFAAAVYVVVNLVVDIVYGLIDPRVVTA</sequence>
<dbReference type="PANTHER" id="PTHR43163">
    <property type="entry name" value="DIPEPTIDE TRANSPORT SYSTEM PERMEASE PROTEIN DPPB-RELATED"/>
    <property type="match status" value="1"/>
</dbReference>
<feature type="signal peptide" evidence="8">
    <location>
        <begin position="1"/>
        <end position="27"/>
    </location>
</feature>
<evidence type="ECO:0000259" key="9">
    <source>
        <dbReference type="PROSITE" id="PS50928"/>
    </source>
</evidence>
<feature type="domain" description="ABC transmembrane type-1" evidence="9">
    <location>
        <begin position="100"/>
        <end position="300"/>
    </location>
</feature>
<evidence type="ECO:0000256" key="6">
    <source>
        <dbReference type="ARBA" id="ARBA00023136"/>
    </source>
</evidence>
<dbReference type="Proteomes" id="UP000660339">
    <property type="component" value="Unassembled WGS sequence"/>
</dbReference>
<dbReference type="EMBL" id="BONJ01000001">
    <property type="protein sequence ID" value="GIG11883.1"/>
    <property type="molecule type" value="Genomic_DNA"/>
</dbReference>
<feature type="transmembrane region" description="Helical" evidence="7">
    <location>
        <begin position="106"/>
        <end position="126"/>
    </location>
</feature>
<evidence type="ECO:0000256" key="7">
    <source>
        <dbReference type="RuleBase" id="RU363032"/>
    </source>
</evidence>
<keyword evidence="11" id="KW-1185">Reference proteome</keyword>
<dbReference type="InterPro" id="IPR035906">
    <property type="entry name" value="MetI-like_sf"/>
</dbReference>
<evidence type="ECO:0000256" key="1">
    <source>
        <dbReference type="ARBA" id="ARBA00004651"/>
    </source>
</evidence>
<dbReference type="AlphaFoldDB" id="A0A8J3PD00"/>
<dbReference type="GO" id="GO:0071916">
    <property type="term" value="F:dipeptide transmembrane transporter activity"/>
    <property type="evidence" value="ECO:0007669"/>
    <property type="project" value="TreeGrafter"/>
</dbReference>
<evidence type="ECO:0000256" key="5">
    <source>
        <dbReference type="ARBA" id="ARBA00022989"/>
    </source>
</evidence>
<feature type="chain" id="PRO_5035329205" evidence="8">
    <location>
        <begin position="28"/>
        <end position="310"/>
    </location>
</feature>
<comment type="subcellular location">
    <subcellularLocation>
        <location evidence="1 7">Cell membrane</location>
        <topology evidence="1 7">Multi-pass membrane protein</topology>
    </subcellularLocation>
</comment>
<keyword evidence="8" id="KW-0732">Signal</keyword>
<keyword evidence="4 7" id="KW-0812">Transmembrane</keyword>
<organism evidence="10 11">
    <name type="scientific">Catellatospora methionotrophica</name>
    <dbReference type="NCBI Taxonomy" id="121620"/>
    <lineage>
        <taxon>Bacteria</taxon>
        <taxon>Bacillati</taxon>
        <taxon>Actinomycetota</taxon>
        <taxon>Actinomycetes</taxon>
        <taxon>Micromonosporales</taxon>
        <taxon>Micromonosporaceae</taxon>
        <taxon>Catellatospora</taxon>
    </lineage>
</organism>
<dbReference type="Pfam" id="PF00528">
    <property type="entry name" value="BPD_transp_1"/>
    <property type="match status" value="1"/>
</dbReference>
<accession>A0A8J3PD00</accession>
<reference evidence="10" key="1">
    <citation type="submission" date="2021-01" db="EMBL/GenBank/DDBJ databases">
        <title>Whole genome shotgun sequence of Catellatospora methionotrophica NBRC 14553.</title>
        <authorList>
            <person name="Komaki H."/>
            <person name="Tamura T."/>
        </authorList>
    </citation>
    <scope>NUCLEOTIDE SEQUENCE</scope>
    <source>
        <strain evidence="10">NBRC 14553</strain>
    </source>
</reference>
<dbReference type="CDD" id="cd06261">
    <property type="entry name" value="TM_PBP2"/>
    <property type="match status" value="1"/>
</dbReference>
<keyword evidence="5 7" id="KW-1133">Transmembrane helix</keyword>
<feature type="transmembrane region" description="Helical" evidence="7">
    <location>
        <begin position="173"/>
        <end position="192"/>
    </location>
</feature>
<comment type="caution">
    <text evidence="10">The sequence shown here is derived from an EMBL/GenBank/DDBJ whole genome shotgun (WGS) entry which is preliminary data.</text>
</comment>
<dbReference type="PROSITE" id="PS50928">
    <property type="entry name" value="ABC_TM1"/>
    <property type="match status" value="1"/>
</dbReference>
<proteinExistence type="inferred from homology"/>
<feature type="transmembrane region" description="Helical" evidence="7">
    <location>
        <begin position="277"/>
        <end position="303"/>
    </location>
</feature>
<name>A0A8J3PD00_9ACTN</name>
<keyword evidence="6 7" id="KW-0472">Membrane</keyword>
<dbReference type="SUPFAM" id="SSF161098">
    <property type="entry name" value="MetI-like"/>
    <property type="match status" value="1"/>
</dbReference>
<comment type="similarity">
    <text evidence="7">Belongs to the binding-protein-dependent transport system permease family.</text>
</comment>
<dbReference type="Gene3D" id="1.10.3720.10">
    <property type="entry name" value="MetI-like"/>
    <property type="match status" value="1"/>
</dbReference>